<dbReference type="AlphaFoldDB" id="A0A9D4WHX4"/>
<dbReference type="InterPro" id="IPR035979">
    <property type="entry name" value="RBD_domain_sf"/>
</dbReference>
<organism evidence="4 5">
    <name type="scientific">Pisum sativum</name>
    <name type="common">Garden pea</name>
    <name type="synonym">Lathyrus oleraceus</name>
    <dbReference type="NCBI Taxonomy" id="3888"/>
    <lineage>
        <taxon>Eukaryota</taxon>
        <taxon>Viridiplantae</taxon>
        <taxon>Streptophyta</taxon>
        <taxon>Embryophyta</taxon>
        <taxon>Tracheophyta</taxon>
        <taxon>Spermatophyta</taxon>
        <taxon>Magnoliopsida</taxon>
        <taxon>eudicotyledons</taxon>
        <taxon>Gunneridae</taxon>
        <taxon>Pentapetalae</taxon>
        <taxon>rosids</taxon>
        <taxon>fabids</taxon>
        <taxon>Fabales</taxon>
        <taxon>Fabaceae</taxon>
        <taxon>Papilionoideae</taxon>
        <taxon>50 kb inversion clade</taxon>
        <taxon>NPAAA clade</taxon>
        <taxon>Hologalegina</taxon>
        <taxon>IRL clade</taxon>
        <taxon>Fabeae</taxon>
        <taxon>Lathyrus</taxon>
    </lineage>
</organism>
<keyword evidence="1 2" id="KW-0694">RNA-binding</keyword>
<gene>
    <name evidence="4" type="ORF">KIW84_050204</name>
</gene>
<dbReference type="SUPFAM" id="SSF54928">
    <property type="entry name" value="RNA-binding domain, RBD"/>
    <property type="match status" value="1"/>
</dbReference>
<dbReference type="PANTHER" id="PTHR48024:SF56">
    <property type="entry name" value="HETEROGENEOUS NUCLEAR RIBONUCLEOPROTEIN A0"/>
    <property type="match status" value="1"/>
</dbReference>
<proteinExistence type="predicted"/>
<comment type="caution">
    <text evidence="4">The sequence shown here is derived from an EMBL/GenBank/DDBJ whole genome shotgun (WGS) entry which is preliminary data.</text>
</comment>
<evidence type="ECO:0000256" key="2">
    <source>
        <dbReference type="PROSITE-ProRule" id="PRU00176"/>
    </source>
</evidence>
<dbReference type="Proteomes" id="UP001058974">
    <property type="component" value="Chromosome 5"/>
</dbReference>
<reference evidence="4 5" key="1">
    <citation type="journal article" date="2022" name="Nat. Genet.">
        <title>Improved pea reference genome and pan-genome highlight genomic features and evolutionary characteristics.</title>
        <authorList>
            <person name="Yang T."/>
            <person name="Liu R."/>
            <person name="Luo Y."/>
            <person name="Hu S."/>
            <person name="Wang D."/>
            <person name="Wang C."/>
            <person name="Pandey M.K."/>
            <person name="Ge S."/>
            <person name="Xu Q."/>
            <person name="Li N."/>
            <person name="Li G."/>
            <person name="Huang Y."/>
            <person name="Saxena R.K."/>
            <person name="Ji Y."/>
            <person name="Li M."/>
            <person name="Yan X."/>
            <person name="He Y."/>
            <person name="Liu Y."/>
            <person name="Wang X."/>
            <person name="Xiang C."/>
            <person name="Varshney R.K."/>
            <person name="Ding H."/>
            <person name="Gao S."/>
            <person name="Zong X."/>
        </authorList>
    </citation>
    <scope>NUCLEOTIDE SEQUENCE [LARGE SCALE GENOMIC DNA]</scope>
    <source>
        <strain evidence="4 5">cv. Zhongwan 6</strain>
    </source>
</reference>
<dbReference type="GO" id="GO:0003723">
    <property type="term" value="F:RNA binding"/>
    <property type="evidence" value="ECO:0007669"/>
    <property type="project" value="UniProtKB-UniRule"/>
</dbReference>
<dbReference type="Gene3D" id="3.30.70.330">
    <property type="match status" value="1"/>
</dbReference>
<dbReference type="Gramene" id="Psat05G0020400-T1">
    <property type="protein sequence ID" value="KAI5402491.1"/>
    <property type="gene ID" value="KIW84_050204"/>
</dbReference>
<accession>A0A9D4WHX4</accession>
<evidence type="ECO:0000256" key="1">
    <source>
        <dbReference type="ARBA" id="ARBA00022884"/>
    </source>
</evidence>
<sequence>MAEFEYKCFVGGLAWATDGYAFGKAFFSFGEIIETKVIIDHESGRSSEYGIVTFASEQPMKDVIKAMHD</sequence>
<keyword evidence="5" id="KW-1185">Reference proteome</keyword>
<dbReference type="PROSITE" id="PS50102">
    <property type="entry name" value="RRM"/>
    <property type="match status" value="1"/>
</dbReference>
<dbReference type="InterPro" id="IPR000504">
    <property type="entry name" value="RRM_dom"/>
</dbReference>
<dbReference type="EMBL" id="JAMSHJ010000005">
    <property type="protein sequence ID" value="KAI5402491.1"/>
    <property type="molecule type" value="Genomic_DNA"/>
</dbReference>
<dbReference type="PANTHER" id="PTHR48024">
    <property type="entry name" value="GEO13361P1-RELATED"/>
    <property type="match status" value="1"/>
</dbReference>
<name>A0A9D4WHX4_PEA</name>
<dbReference type="InterPro" id="IPR012677">
    <property type="entry name" value="Nucleotide-bd_a/b_plait_sf"/>
</dbReference>
<protein>
    <recommendedName>
        <fullName evidence="3">RRM domain-containing protein</fullName>
    </recommendedName>
</protein>
<feature type="domain" description="RRM" evidence="3">
    <location>
        <begin position="6"/>
        <end position="69"/>
    </location>
</feature>
<evidence type="ECO:0000259" key="3">
    <source>
        <dbReference type="PROSITE" id="PS50102"/>
    </source>
</evidence>
<dbReference type="GO" id="GO:1990428">
    <property type="term" value="P:miRNA transport"/>
    <property type="evidence" value="ECO:0007669"/>
    <property type="project" value="TreeGrafter"/>
</dbReference>
<dbReference type="InterPro" id="IPR050886">
    <property type="entry name" value="RNA-binding_reg"/>
</dbReference>
<evidence type="ECO:0000313" key="4">
    <source>
        <dbReference type="EMBL" id="KAI5402491.1"/>
    </source>
</evidence>
<dbReference type="Pfam" id="PF00076">
    <property type="entry name" value="RRM_1"/>
    <property type="match status" value="1"/>
</dbReference>
<evidence type="ECO:0000313" key="5">
    <source>
        <dbReference type="Proteomes" id="UP001058974"/>
    </source>
</evidence>